<dbReference type="Proteomes" id="UP000193411">
    <property type="component" value="Unassembled WGS sequence"/>
</dbReference>
<comment type="caution">
    <text evidence="1">The sequence shown here is derived from an EMBL/GenBank/DDBJ whole genome shotgun (WGS) entry which is preliminary data.</text>
</comment>
<gene>
    <name evidence="1" type="ORF">BCR44DRAFT_60029</name>
</gene>
<evidence type="ECO:0000313" key="2">
    <source>
        <dbReference type="Proteomes" id="UP000193411"/>
    </source>
</evidence>
<dbReference type="EMBL" id="MCFL01000009">
    <property type="protein sequence ID" value="ORZ38303.1"/>
    <property type="molecule type" value="Genomic_DNA"/>
</dbReference>
<dbReference type="AlphaFoldDB" id="A0A1Y2HX60"/>
<reference evidence="1 2" key="1">
    <citation type="submission" date="2016-07" db="EMBL/GenBank/DDBJ databases">
        <title>Pervasive Adenine N6-methylation of Active Genes in Fungi.</title>
        <authorList>
            <consortium name="DOE Joint Genome Institute"/>
            <person name="Mondo S.J."/>
            <person name="Dannebaum R.O."/>
            <person name="Kuo R.C."/>
            <person name="Labutti K."/>
            <person name="Haridas S."/>
            <person name="Kuo A."/>
            <person name="Salamov A."/>
            <person name="Ahrendt S.R."/>
            <person name="Lipzen A."/>
            <person name="Sullivan W."/>
            <person name="Andreopoulos W.B."/>
            <person name="Clum A."/>
            <person name="Lindquist E."/>
            <person name="Daum C."/>
            <person name="Ramamoorthy G.K."/>
            <person name="Gryganskyi A."/>
            <person name="Culley D."/>
            <person name="Magnuson J.K."/>
            <person name="James T.Y."/>
            <person name="O'Malley M.A."/>
            <person name="Stajich J.E."/>
            <person name="Spatafora J.W."/>
            <person name="Visel A."/>
            <person name="Grigoriev I.V."/>
        </authorList>
    </citation>
    <scope>NUCLEOTIDE SEQUENCE [LARGE SCALE GENOMIC DNA]</scope>
    <source>
        <strain evidence="1 2">PL171</strain>
    </source>
</reference>
<keyword evidence="2" id="KW-1185">Reference proteome</keyword>
<evidence type="ECO:0000313" key="1">
    <source>
        <dbReference type="EMBL" id="ORZ38303.1"/>
    </source>
</evidence>
<proteinExistence type="predicted"/>
<accession>A0A1Y2HX60</accession>
<organism evidence="1 2">
    <name type="scientific">Catenaria anguillulae PL171</name>
    <dbReference type="NCBI Taxonomy" id="765915"/>
    <lineage>
        <taxon>Eukaryota</taxon>
        <taxon>Fungi</taxon>
        <taxon>Fungi incertae sedis</taxon>
        <taxon>Blastocladiomycota</taxon>
        <taxon>Blastocladiomycetes</taxon>
        <taxon>Blastocladiales</taxon>
        <taxon>Catenariaceae</taxon>
        <taxon>Catenaria</taxon>
    </lineage>
</organism>
<name>A0A1Y2HX60_9FUNG</name>
<protein>
    <submittedName>
        <fullName evidence="1">Uncharacterized protein</fullName>
    </submittedName>
</protein>
<sequence length="849" mass="94334">MTTPNNKHAPVADTVMTNTTPNSILPHELWFVIFSLCKSTSHLPAAFRSDLFKPGALPYRIWTHRIVFIDRNLYPSAGRLSPTYRHGQLNSWYPSVAQIGSPVAHHLRGQSERLLEASQGKTAATTSSLVTKPLVDWLFSPSGSFGQQHQWYKDEQTWDWIAELQLVRDRLEFGALSEQDDEDDDDGNEWSDSIFPMHPAAGPFPAPASSTESCRPCPVPNWRLIPDAFLLVTFAIHTSQVDLLESTLHHMRSALPSTFATASKPFSFWTLVMLNSLDNQRACLSEIVYLGNDPAMTYPTFLCFVAILEWSFSSLQVLLRVFEDTLDLTAALALFTSNEHSLECILISLNHVTSPDTCTSVLAILDWFKKCHAKINSTRFPFVSFYIHSSYPLFAEVFMTYDLVYLTSIPKGDPTRGNLGTAVVDWVCKGHAGLLDVALDHGIVNQMGMGRVLRQAALTEDAEMAEKVLQMVDTEEIKYLVLNALDSHIHMEFESTFDPPSAYCFLLNLLVTHGGGGGGGGGSRAANDPNQLLIDHSQHWPRELLSILLFKCPETNTLLFSWDYPRHLIQHLAWAQSMHTIYHGWARLMGSLIDCCGADGYDWREPELDGGQVSTVSAIRLISLMHEYGPMEDAEEYKVSPEAAGVISALVGATRDKLPPRRFSTLVSPLFLTMLGSLVDAVTSFPRPRPLSTTEIGCPLAAHNVFVDAMLALDREFTVSHVRFEVATTVWVWPKFSVDEIKFGHGLTANRAIALVRAAVEAKQVTVVSMVLSTIAVDVRDSNEFARGLAGLARRWQHVCKQVFVSGMDQSEWPDGWAKVASHLPLPEDGEEEDGVGHLSSCEVFDLFG</sequence>